<sequence>MTNEEGLPAGLDPNDPANQVGDLYFNLGNISEDVLKDGRKMYENGLPENPLSTTNTDPTIWGKIPTNQSLLYAFSDNDNERLNQDIGYDGLNDEEEIQLFGTGFGPDPANDNYSYFRSSEYDNTDASIITRYKRYNNTQGNSPTNNLSPENYPTSATTFPDTEDIDKDQTMNSVESYYQYKVSLNKNDLVVGRNNIVDEKTVTVQLEDGSEKQYRWLQFRIQVATPDEVINDITGFNSIRFMRIFLTKFKMPIVLRFGELQLVRGDWRRYTKTLDEAITPPQNLTTSQLQNFEVGVVNIQENEKRSPIPYTLPPGIQREILRGSTTLQKQNEQSVTIKVTDLEPNETRAIFKNVSVDLRMYKNLKLFLHAEGIQTKPQVQDNEVKAIIRIGSDLNDNYYQLEKLLTISDYGVISPLEIWPEENNLNALLEYLGKLKLLRFDAGIAPNILYPAIGMPSPIEGIEGYDIRVKGNPNLSNIKTIMLGIKNVTNVNQSAEIWFNEMRVSEFDNQGGWAAVVSADANFADFADVSVTGRMETKGFGGIEQRVNERSQEDTKLYDIVTNVNLGQLLPKTWGIKLPLNYSISEQFKDPKYDPQYQDVLFEEAKNINPNSNKARD</sequence>
<dbReference type="AlphaFoldDB" id="A0A3B0TUB1"/>
<feature type="non-terminal residue" evidence="3">
    <location>
        <position position="617"/>
    </location>
</feature>
<proteinExistence type="predicted"/>
<organism evidence="3">
    <name type="scientific">hydrothermal vent metagenome</name>
    <dbReference type="NCBI Taxonomy" id="652676"/>
    <lineage>
        <taxon>unclassified sequences</taxon>
        <taxon>metagenomes</taxon>
        <taxon>ecological metagenomes</taxon>
    </lineage>
</organism>
<dbReference type="InterPro" id="IPR026377">
    <property type="entry name" value="Cell_surface_SprA"/>
</dbReference>
<dbReference type="NCBIfam" id="TIGR04189">
    <property type="entry name" value="surface_SprA"/>
    <property type="match status" value="1"/>
</dbReference>
<name>A0A3B0TUB1_9ZZZZ</name>
<dbReference type="EMBL" id="UOER01000091">
    <property type="protein sequence ID" value="VAW21568.1"/>
    <property type="molecule type" value="Genomic_DNA"/>
</dbReference>
<dbReference type="Pfam" id="PF14349">
    <property type="entry name" value="SprA_N"/>
    <property type="match status" value="1"/>
</dbReference>
<reference evidence="3" key="1">
    <citation type="submission" date="2018-06" db="EMBL/GenBank/DDBJ databases">
        <authorList>
            <person name="Zhirakovskaya E."/>
        </authorList>
    </citation>
    <scope>NUCLEOTIDE SEQUENCE</scope>
</reference>
<gene>
    <name evidence="3" type="ORF">MNBD_BACTEROID04-1188</name>
</gene>
<evidence type="ECO:0000259" key="2">
    <source>
        <dbReference type="Pfam" id="PF14349"/>
    </source>
</evidence>
<evidence type="ECO:0000256" key="1">
    <source>
        <dbReference type="SAM" id="MobiDB-lite"/>
    </source>
</evidence>
<protein>
    <recommendedName>
        <fullName evidence="2">Gliding motility protein SprA N-terminal domain-containing protein</fullName>
    </recommendedName>
</protein>
<feature type="compositionally biased region" description="Polar residues" evidence="1">
    <location>
        <begin position="136"/>
        <end position="160"/>
    </location>
</feature>
<evidence type="ECO:0000313" key="3">
    <source>
        <dbReference type="EMBL" id="VAW21568.1"/>
    </source>
</evidence>
<feature type="domain" description="Gliding motility protein SprA N-terminal" evidence="2">
    <location>
        <begin position="107"/>
        <end position="604"/>
    </location>
</feature>
<dbReference type="InterPro" id="IPR025684">
    <property type="entry name" value="SprA_N_dom"/>
</dbReference>
<accession>A0A3B0TUB1</accession>
<feature type="region of interest" description="Disordered" evidence="1">
    <location>
        <begin position="136"/>
        <end position="166"/>
    </location>
</feature>